<dbReference type="EMBL" id="JAMZDX010000003">
    <property type="protein sequence ID" value="MCP2309638.1"/>
    <property type="molecule type" value="Genomic_DNA"/>
</dbReference>
<accession>A0ABT1IWV9</accession>
<feature type="transmembrane region" description="Helical" evidence="2">
    <location>
        <begin position="70"/>
        <end position="90"/>
    </location>
</feature>
<sequence>MSEQSTPRGTGDGAPEPEPIRWFGTTWADRKADYWVRRLAVSLGALVAVVAGALLLRFAVSGVQLSDAGALVDALLIGAVALCSAMAAIRSWKIFTEGRRSLTGWMAEDKSLGAVWLIGFVGALAAYFFRSLVEAPGEGVARATYDQAVAAHRRRRTARGGNDNGSGRPGRKKRRG</sequence>
<keyword evidence="2" id="KW-1133">Transmembrane helix</keyword>
<keyword evidence="2" id="KW-0812">Transmembrane</keyword>
<gene>
    <name evidence="3" type="ORF">FHR36_002771</name>
</gene>
<feature type="transmembrane region" description="Helical" evidence="2">
    <location>
        <begin position="111"/>
        <end position="129"/>
    </location>
</feature>
<evidence type="ECO:0000313" key="4">
    <source>
        <dbReference type="Proteomes" id="UP001206483"/>
    </source>
</evidence>
<feature type="transmembrane region" description="Helical" evidence="2">
    <location>
        <begin position="39"/>
        <end position="58"/>
    </location>
</feature>
<organism evidence="3 4">
    <name type="scientific">Kitasatospora paracochleata</name>
    <dbReference type="NCBI Taxonomy" id="58354"/>
    <lineage>
        <taxon>Bacteria</taxon>
        <taxon>Bacillati</taxon>
        <taxon>Actinomycetota</taxon>
        <taxon>Actinomycetes</taxon>
        <taxon>Kitasatosporales</taxon>
        <taxon>Streptomycetaceae</taxon>
        <taxon>Kitasatospora</taxon>
    </lineage>
</organism>
<proteinExistence type="predicted"/>
<protein>
    <recommendedName>
        <fullName evidence="5">Integral membrane protein</fullName>
    </recommendedName>
</protein>
<keyword evidence="4" id="KW-1185">Reference proteome</keyword>
<feature type="region of interest" description="Disordered" evidence="1">
    <location>
        <begin position="153"/>
        <end position="176"/>
    </location>
</feature>
<evidence type="ECO:0000313" key="3">
    <source>
        <dbReference type="EMBL" id="MCP2309638.1"/>
    </source>
</evidence>
<dbReference type="Proteomes" id="UP001206483">
    <property type="component" value="Unassembled WGS sequence"/>
</dbReference>
<evidence type="ECO:0000256" key="2">
    <source>
        <dbReference type="SAM" id="Phobius"/>
    </source>
</evidence>
<comment type="caution">
    <text evidence="3">The sequence shown here is derived from an EMBL/GenBank/DDBJ whole genome shotgun (WGS) entry which is preliminary data.</text>
</comment>
<evidence type="ECO:0000256" key="1">
    <source>
        <dbReference type="SAM" id="MobiDB-lite"/>
    </source>
</evidence>
<keyword evidence="2" id="KW-0472">Membrane</keyword>
<name>A0ABT1IWV9_9ACTN</name>
<evidence type="ECO:0008006" key="5">
    <source>
        <dbReference type="Google" id="ProtNLM"/>
    </source>
</evidence>
<feature type="region of interest" description="Disordered" evidence="1">
    <location>
        <begin position="1"/>
        <end position="20"/>
    </location>
</feature>
<reference evidence="3 4" key="1">
    <citation type="submission" date="2022-06" db="EMBL/GenBank/DDBJ databases">
        <title>Sequencing the genomes of 1000 actinobacteria strains.</title>
        <authorList>
            <person name="Klenk H.-P."/>
        </authorList>
    </citation>
    <scope>NUCLEOTIDE SEQUENCE [LARGE SCALE GENOMIC DNA]</scope>
    <source>
        <strain evidence="3 4">DSM 41656</strain>
    </source>
</reference>
<dbReference type="RefSeq" id="WP_253796856.1">
    <property type="nucleotide sequence ID" value="NZ_BAAAUB010000106.1"/>
</dbReference>